<evidence type="ECO:0000313" key="2">
    <source>
        <dbReference type="Proteomes" id="UP000501926"/>
    </source>
</evidence>
<organism evidence="1 2">
    <name type="scientific">Kuenenia stuttgartiensis</name>
    <dbReference type="NCBI Taxonomy" id="174633"/>
    <lineage>
        <taxon>Bacteria</taxon>
        <taxon>Pseudomonadati</taxon>
        <taxon>Planctomycetota</taxon>
        <taxon>Candidatus Brocadiia</taxon>
        <taxon>Candidatus Brocadiales</taxon>
        <taxon>Candidatus Brocadiaceae</taxon>
        <taxon>Candidatus Kuenenia</taxon>
    </lineage>
</organism>
<gene>
    <name evidence="1" type="ORF">KsCSTR_18770</name>
</gene>
<dbReference type="Proteomes" id="UP000501926">
    <property type="component" value="Chromosome"/>
</dbReference>
<sequence length="39" mass="4260">MQWADPDIAAGTQVITSAYVPFGQGSTTFGESQYFAWET</sequence>
<dbReference type="EMBL" id="CP049055">
    <property type="protein sequence ID" value="QII11256.1"/>
    <property type="molecule type" value="Genomic_DNA"/>
</dbReference>
<protein>
    <submittedName>
        <fullName evidence="1">Uncharacterized protein</fullName>
    </submittedName>
</protein>
<accession>A0A6G7GNY9</accession>
<reference evidence="1 2" key="1">
    <citation type="submission" date="2020-02" db="EMBL/GenBank/DDBJ databases">
        <title>Newly sequenced genome of strain CSTR1 showed variability in Candidatus Kuenenia stuttgartiensis genomes.</title>
        <authorList>
            <person name="Ding C."/>
            <person name="Adrian L."/>
        </authorList>
    </citation>
    <scope>NUCLEOTIDE SEQUENCE [LARGE SCALE GENOMIC DNA]</scope>
    <source>
        <strain evidence="1 2">CSTR1</strain>
    </source>
</reference>
<dbReference type="AlphaFoldDB" id="A0A6G7GNY9"/>
<name>A0A6G7GNY9_KUEST</name>
<evidence type="ECO:0000313" key="1">
    <source>
        <dbReference type="EMBL" id="QII11256.1"/>
    </source>
</evidence>
<proteinExistence type="predicted"/>